<feature type="transmembrane region" description="Helical" evidence="6">
    <location>
        <begin position="241"/>
        <end position="259"/>
    </location>
</feature>
<evidence type="ECO:0000256" key="4">
    <source>
        <dbReference type="ARBA" id="ARBA00023136"/>
    </source>
</evidence>
<dbReference type="STRING" id="1314783.A0A165RTH9"/>
<feature type="transmembrane region" description="Helical" evidence="6">
    <location>
        <begin position="414"/>
        <end position="433"/>
    </location>
</feature>
<keyword evidence="9" id="KW-1185">Reference proteome</keyword>
<comment type="subcellular location">
    <subcellularLocation>
        <location evidence="1">Membrane</location>
        <topology evidence="1">Multi-pass membrane protein</topology>
    </subcellularLocation>
</comment>
<feature type="transmembrane region" description="Helical" evidence="6">
    <location>
        <begin position="74"/>
        <end position="93"/>
    </location>
</feature>
<dbReference type="PROSITE" id="PS50850">
    <property type="entry name" value="MFS"/>
    <property type="match status" value="1"/>
</dbReference>
<evidence type="ECO:0000256" key="2">
    <source>
        <dbReference type="ARBA" id="ARBA00022692"/>
    </source>
</evidence>
<sequence length="453" mass="50226">MRASREPCHSCPSDDNRHRSFASSAPSGMSDRLIEYFGFSEELATLTITLFIFGYCVGPLFWGPLSEQYGRRPVFLVSFPVYICFTFGCALSRNTTSIMIFRLLCGVFAAAPMSNSGALISDIWDAQTRGKALSLFIIAPFMAPAWGTILSGYLAESALSWRWLFWIMAIIAGVSLLLIAFTLPETYGPVLLVQKARALRADTGDDRYTAPLELAPPMSISARAHYTVSVPFKMLVQEPTLIATTVYMSFLYGCMYLLFEAFPIVYIEGHHFGTGPAGLVWIPPVIGVITSVLVYIQVFEKRYTDVLSGRRSMKMSPELRLESAIWGAPLFAGSFFWFGWTSDPSISYWSPLMAGLVMGFAIIWIFLALFNYIIEVYLSCAASALAANTVVRSIAAAGFPLFASQMYRKLSPQWASTVIGCCSVLMIPIPFVLQRFGPALRRKSRFVPASNRT</sequence>
<feature type="transmembrane region" description="Helical" evidence="6">
    <location>
        <begin position="376"/>
        <end position="402"/>
    </location>
</feature>
<keyword evidence="4 6" id="KW-0472">Membrane</keyword>
<dbReference type="FunFam" id="1.20.1250.20:FF:000011">
    <property type="entry name" value="MFS multidrug transporter, putative"/>
    <property type="match status" value="1"/>
</dbReference>
<dbReference type="Gene3D" id="1.20.1250.20">
    <property type="entry name" value="MFS general substrate transporter like domains"/>
    <property type="match status" value="1"/>
</dbReference>
<dbReference type="GO" id="GO:0005886">
    <property type="term" value="C:plasma membrane"/>
    <property type="evidence" value="ECO:0007669"/>
    <property type="project" value="TreeGrafter"/>
</dbReference>
<feature type="region of interest" description="Disordered" evidence="5">
    <location>
        <begin position="1"/>
        <end position="26"/>
    </location>
</feature>
<keyword evidence="2 6" id="KW-0812">Transmembrane</keyword>
<reference evidence="8 9" key="1">
    <citation type="journal article" date="2016" name="Mol. Biol. Evol.">
        <title>Comparative Genomics of Early-Diverging Mushroom-Forming Fungi Provides Insights into the Origins of Lignocellulose Decay Capabilities.</title>
        <authorList>
            <person name="Nagy L.G."/>
            <person name="Riley R."/>
            <person name="Tritt A."/>
            <person name="Adam C."/>
            <person name="Daum C."/>
            <person name="Floudas D."/>
            <person name="Sun H."/>
            <person name="Yadav J.S."/>
            <person name="Pangilinan J."/>
            <person name="Larsson K.H."/>
            <person name="Matsuura K."/>
            <person name="Barry K."/>
            <person name="Labutti K."/>
            <person name="Kuo R."/>
            <person name="Ohm R.A."/>
            <person name="Bhattacharya S.S."/>
            <person name="Shirouzu T."/>
            <person name="Yoshinaga Y."/>
            <person name="Martin F.M."/>
            <person name="Grigoriev I.V."/>
            <person name="Hibbett D.S."/>
        </authorList>
    </citation>
    <scope>NUCLEOTIDE SEQUENCE [LARGE SCALE GENOMIC DNA]</scope>
    <source>
        <strain evidence="8 9">L-15889</strain>
    </source>
</reference>
<feature type="transmembrane region" description="Helical" evidence="6">
    <location>
        <begin position="132"/>
        <end position="155"/>
    </location>
</feature>
<dbReference type="EMBL" id="KV429047">
    <property type="protein sequence ID" value="KZT71137.1"/>
    <property type="molecule type" value="Genomic_DNA"/>
</dbReference>
<dbReference type="InterPro" id="IPR020846">
    <property type="entry name" value="MFS_dom"/>
</dbReference>
<evidence type="ECO:0000313" key="9">
    <source>
        <dbReference type="Proteomes" id="UP000076727"/>
    </source>
</evidence>
<feature type="domain" description="Major facilitator superfamily (MFS) profile" evidence="7">
    <location>
        <begin position="1"/>
        <end position="453"/>
    </location>
</feature>
<name>A0A165RTH9_9APHY</name>
<dbReference type="OrthoDB" id="9986881at2759"/>
<feature type="transmembrane region" description="Helical" evidence="6">
    <location>
        <begin position="319"/>
        <end position="340"/>
    </location>
</feature>
<evidence type="ECO:0000256" key="5">
    <source>
        <dbReference type="SAM" id="MobiDB-lite"/>
    </source>
</evidence>
<dbReference type="CDD" id="cd17323">
    <property type="entry name" value="MFS_Tpo1_MDR_like"/>
    <property type="match status" value="1"/>
</dbReference>
<feature type="transmembrane region" description="Helical" evidence="6">
    <location>
        <begin position="161"/>
        <end position="183"/>
    </location>
</feature>
<organism evidence="8 9">
    <name type="scientific">Daedalea quercina L-15889</name>
    <dbReference type="NCBI Taxonomy" id="1314783"/>
    <lineage>
        <taxon>Eukaryota</taxon>
        <taxon>Fungi</taxon>
        <taxon>Dikarya</taxon>
        <taxon>Basidiomycota</taxon>
        <taxon>Agaricomycotina</taxon>
        <taxon>Agaricomycetes</taxon>
        <taxon>Polyporales</taxon>
        <taxon>Fomitopsis</taxon>
    </lineage>
</organism>
<dbReference type="GO" id="GO:0022857">
    <property type="term" value="F:transmembrane transporter activity"/>
    <property type="evidence" value="ECO:0007669"/>
    <property type="project" value="InterPro"/>
</dbReference>
<evidence type="ECO:0000256" key="3">
    <source>
        <dbReference type="ARBA" id="ARBA00022989"/>
    </source>
</evidence>
<feature type="transmembrane region" description="Helical" evidence="6">
    <location>
        <begin position="43"/>
        <end position="62"/>
    </location>
</feature>
<gene>
    <name evidence="8" type="ORF">DAEQUDRAFT_779410</name>
</gene>
<evidence type="ECO:0000259" key="7">
    <source>
        <dbReference type="PROSITE" id="PS50850"/>
    </source>
</evidence>
<keyword evidence="3 6" id="KW-1133">Transmembrane helix</keyword>
<dbReference type="Proteomes" id="UP000076727">
    <property type="component" value="Unassembled WGS sequence"/>
</dbReference>
<feature type="compositionally biased region" description="Basic and acidic residues" evidence="5">
    <location>
        <begin position="1"/>
        <end position="18"/>
    </location>
</feature>
<feature type="transmembrane region" description="Helical" evidence="6">
    <location>
        <begin position="346"/>
        <end position="369"/>
    </location>
</feature>
<proteinExistence type="predicted"/>
<dbReference type="AlphaFoldDB" id="A0A165RTH9"/>
<feature type="transmembrane region" description="Helical" evidence="6">
    <location>
        <begin position="99"/>
        <end position="120"/>
    </location>
</feature>
<dbReference type="PANTHER" id="PTHR23502:SF173">
    <property type="entry name" value="MFS-MULTIDRUG-RESISTANCE TRANSPORTER-RELATED"/>
    <property type="match status" value="1"/>
</dbReference>
<evidence type="ECO:0000313" key="8">
    <source>
        <dbReference type="EMBL" id="KZT71137.1"/>
    </source>
</evidence>
<evidence type="ECO:0000256" key="6">
    <source>
        <dbReference type="SAM" id="Phobius"/>
    </source>
</evidence>
<dbReference type="InterPro" id="IPR011701">
    <property type="entry name" value="MFS"/>
</dbReference>
<accession>A0A165RTH9</accession>
<dbReference type="PANTHER" id="PTHR23502">
    <property type="entry name" value="MAJOR FACILITATOR SUPERFAMILY"/>
    <property type="match status" value="1"/>
</dbReference>
<dbReference type="Pfam" id="PF07690">
    <property type="entry name" value="MFS_1"/>
    <property type="match status" value="1"/>
</dbReference>
<dbReference type="InterPro" id="IPR036259">
    <property type="entry name" value="MFS_trans_sf"/>
</dbReference>
<protein>
    <submittedName>
        <fullName evidence="8">MFS general substrate transporter</fullName>
    </submittedName>
</protein>
<dbReference type="SUPFAM" id="SSF103473">
    <property type="entry name" value="MFS general substrate transporter"/>
    <property type="match status" value="1"/>
</dbReference>
<evidence type="ECO:0000256" key="1">
    <source>
        <dbReference type="ARBA" id="ARBA00004141"/>
    </source>
</evidence>
<feature type="transmembrane region" description="Helical" evidence="6">
    <location>
        <begin position="279"/>
        <end position="298"/>
    </location>
</feature>